<dbReference type="Proteomes" id="UP001183222">
    <property type="component" value="Unassembled WGS sequence"/>
</dbReference>
<organism evidence="6 7">
    <name type="scientific">Blastococcus goldschmidtiae</name>
    <dbReference type="NCBI Taxonomy" id="3075546"/>
    <lineage>
        <taxon>Bacteria</taxon>
        <taxon>Bacillati</taxon>
        <taxon>Actinomycetota</taxon>
        <taxon>Actinomycetes</taxon>
        <taxon>Geodermatophilales</taxon>
        <taxon>Geodermatophilaceae</taxon>
        <taxon>Blastococcus</taxon>
    </lineage>
</organism>
<dbReference type="Gene3D" id="1.20.120.350">
    <property type="entry name" value="Voltage-gated potassium channels. Chain C"/>
    <property type="match status" value="1"/>
</dbReference>
<name>A0ABU2K909_9ACTN</name>
<feature type="transmembrane region" description="Helical" evidence="5">
    <location>
        <begin position="194"/>
        <end position="214"/>
    </location>
</feature>
<comment type="caution">
    <text evidence="6">The sequence shown here is derived from an EMBL/GenBank/DDBJ whole genome shotgun (WGS) entry which is preliminary data.</text>
</comment>
<feature type="transmembrane region" description="Helical" evidence="5">
    <location>
        <begin position="95"/>
        <end position="117"/>
    </location>
</feature>
<dbReference type="RefSeq" id="WP_311345494.1">
    <property type="nucleotide sequence ID" value="NZ_JAVREI010000007.1"/>
</dbReference>
<keyword evidence="7" id="KW-1185">Reference proteome</keyword>
<evidence type="ECO:0000256" key="3">
    <source>
        <dbReference type="ARBA" id="ARBA00022989"/>
    </source>
</evidence>
<keyword evidence="3 5" id="KW-1133">Transmembrane helix</keyword>
<evidence type="ECO:0000313" key="6">
    <source>
        <dbReference type="EMBL" id="MDT0276680.1"/>
    </source>
</evidence>
<gene>
    <name evidence="6" type="ORF">RM425_12285</name>
</gene>
<accession>A0ABU2K909</accession>
<feature type="transmembrane region" description="Helical" evidence="5">
    <location>
        <begin position="152"/>
        <end position="173"/>
    </location>
</feature>
<sequence>MAEAVASPAGVAAVPGGVVVQPVKSREERWQDRLALPVLVAALASIPAMFLTVADGHLGTAGHVIDIASGAVLVAETVILLAVAESKRAWIRGHLGLVALTLAVVVAIVFALGPVQILRLVRTVGALRILRAGRIVKAARSVGDRMGFSGRLAHVVSAGAGLLVAVFVGVVLADPTSRSRDLITWVLGDIGTPAIVVLSAVAGVVLGGATYLLARDPGSDVDADPDAEDVRPIPQE</sequence>
<evidence type="ECO:0000313" key="7">
    <source>
        <dbReference type="Proteomes" id="UP001183222"/>
    </source>
</evidence>
<dbReference type="InterPro" id="IPR027359">
    <property type="entry name" value="Volt_channel_dom_sf"/>
</dbReference>
<dbReference type="SUPFAM" id="SSF81324">
    <property type="entry name" value="Voltage-gated potassium channels"/>
    <property type="match status" value="1"/>
</dbReference>
<evidence type="ECO:0000256" key="2">
    <source>
        <dbReference type="ARBA" id="ARBA00022692"/>
    </source>
</evidence>
<protein>
    <submittedName>
        <fullName evidence="6">Uncharacterized protein</fullName>
    </submittedName>
</protein>
<dbReference type="EMBL" id="JAVREI010000007">
    <property type="protein sequence ID" value="MDT0276680.1"/>
    <property type="molecule type" value="Genomic_DNA"/>
</dbReference>
<feature type="transmembrane region" description="Helical" evidence="5">
    <location>
        <begin position="60"/>
        <end position="83"/>
    </location>
</feature>
<keyword evidence="2 5" id="KW-0812">Transmembrane</keyword>
<keyword evidence="4 5" id="KW-0472">Membrane</keyword>
<feature type="transmembrane region" description="Helical" evidence="5">
    <location>
        <begin position="34"/>
        <end position="54"/>
    </location>
</feature>
<evidence type="ECO:0000256" key="1">
    <source>
        <dbReference type="ARBA" id="ARBA00004141"/>
    </source>
</evidence>
<evidence type="ECO:0000256" key="4">
    <source>
        <dbReference type="ARBA" id="ARBA00023136"/>
    </source>
</evidence>
<evidence type="ECO:0000256" key="5">
    <source>
        <dbReference type="SAM" id="Phobius"/>
    </source>
</evidence>
<proteinExistence type="predicted"/>
<comment type="subcellular location">
    <subcellularLocation>
        <location evidence="1">Membrane</location>
        <topology evidence="1">Multi-pass membrane protein</topology>
    </subcellularLocation>
</comment>
<reference evidence="7" key="1">
    <citation type="submission" date="2023-07" db="EMBL/GenBank/DDBJ databases">
        <title>30 novel species of actinomycetes from the DSMZ collection.</title>
        <authorList>
            <person name="Nouioui I."/>
        </authorList>
    </citation>
    <scope>NUCLEOTIDE SEQUENCE [LARGE SCALE GENOMIC DNA]</scope>
    <source>
        <strain evidence="7">DSM 46792</strain>
    </source>
</reference>